<reference evidence="2" key="1">
    <citation type="submission" date="2015-08" db="EMBL/GenBank/DDBJ databases">
        <title>Fjat-14210 dsm16467.</title>
        <authorList>
            <person name="Liu B."/>
            <person name="Wang J."/>
            <person name="Zhu Y."/>
            <person name="Liu G."/>
            <person name="Chen Q."/>
            <person name="Chen Z."/>
            <person name="Lan J."/>
            <person name="Che J."/>
            <person name="Ge C."/>
            <person name="Shi H."/>
            <person name="Pan Z."/>
            <person name="Liu X."/>
        </authorList>
    </citation>
    <scope>NUCLEOTIDE SEQUENCE [LARGE SCALE GENOMIC DNA]</scope>
    <source>
        <strain evidence="2">DSM 16467</strain>
    </source>
</reference>
<dbReference type="EMBL" id="LILC01000007">
    <property type="protein sequence ID" value="KOO47541.1"/>
    <property type="molecule type" value="Genomic_DNA"/>
</dbReference>
<protein>
    <recommendedName>
        <fullName evidence="3">Motility protein</fullName>
    </recommendedName>
</protein>
<comment type="caution">
    <text evidence="1">The sequence shown here is derived from an EMBL/GenBank/DDBJ whole genome shotgun (WGS) entry which is preliminary data.</text>
</comment>
<evidence type="ECO:0000313" key="2">
    <source>
        <dbReference type="Proteomes" id="UP000037558"/>
    </source>
</evidence>
<dbReference type="RefSeq" id="WP_053400446.1">
    <property type="nucleotide sequence ID" value="NZ_LILC01000007.1"/>
</dbReference>
<sequence>MDIAALSVNMNQASLQQNVSIALMKKTMNIAQVNAQAMNQLLMQAAPAPHPTSGHHIDVKG</sequence>
<proteinExistence type="predicted"/>
<dbReference type="Proteomes" id="UP000037558">
    <property type="component" value="Unassembled WGS sequence"/>
</dbReference>
<accession>A0A0M0L8X8</accession>
<dbReference type="InterPro" id="IPR025906">
    <property type="entry name" value="YjfB_motility"/>
</dbReference>
<gene>
    <name evidence="1" type="ORF">AMD01_05735</name>
</gene>
<evidence type="ECO:0000313" key="1">
    <source>
        <dbReference type="EMBL" id="KOO47541.1"/>
    </source>
</evidence>
<dbReference type="Pfam" id="PF14070">
    <property type="entry name" value="YjfB_motility"/>
    <property type="match status" value="1"/>
</dbReference>
<dbReference type="PATRIC" id="fig|284581.3.peg.4540"/>
<dbReference type="AlphaFoldDB" id="A0A0M0L8X8"/>
<organism evidence="1 2">
    <name type="scientific">Priestia koreensis</name>
    <dbReference type="NCBI Taxonomy" id="284581"/>
    <lineage>
        <taxon>Bacteria</taxon>
        <taxon>Bacillati</taxon>
        <taxon>Bacillota</taxon>
        <taxon>Bacilli</taxon>
        <taxon>Bacillales</taxon>
        <taxon>Bacillaceae</taxon>
        <taxon>Priestia</taxon>
    </lineage>
</organism>
<evidence type="ECO:0008006" key="3">
    <source>
        <dbReference type="Google" id="ProtNLM"/>
    </source>
</evidence>
<name>A0A0M0L8X8_9BACI</name>
<dbReference type="OrthoDB" id="1924973at2"/>
<keyword evidence="2" id="KW-1185">Reference proteome</keyword>